<feature type="transmembrane region" description="Helical" evidence="6">
    <location>
        <begin position="172"/>
        <end position="190"/>
    </location>
</feature>
<organism evidence="7 8">
    <name type="scientific">Botrytis porri</name>
    <dbReference type="NCBI Taxonomy" id="87229"/>
    <lineage>
        <taxon>Eukaryota</taxon>
        <taxon>Fungi</taxon>
        <taxon>Dikarya</taxon>
        <taxon>Ascomycota</taxon>
        <taxon>Pezizomycotina</taxon>
        <taxon>Leotiomycetes</taxon>
        <taxon>Helotiales</taxon>
        <taxon>Sclerotiniaceae</taxon>
        <taxon>Botrytis</taxon>
    </lineage>
</organism>
<dbReference type="STRING" id="87229.A0A4Z1KK38"/>
<reference evidence="7 8" key="1">
    <citation type="submission" date="2017-12" db="EMBL/GenBank/DDBJ databases">
        <title>Comparative genomics of Botrytis spp.</title>
        <authorList>
            <person name="Valero-Jimenez C.A."/>
            <person name="Tapia P."/>
            <person name="Veloso J."/>
            <person name="Silva-Moreno E."/>
            <person name="Staats M."/>
            <person name="Valdes J.H."/>
            <person name="Van Kan J.A.L."/>
        </authorList>
    </citation>
    <scope>NUCLEOTIDE SEQUENCE [LARGE SCALE GENOMIC DNA]</scope>
    <source>
        <strain evidence="7 8">MUCL3349</strain>
    </source>
</reference>
<evidence type="ECO:0000256" key="6">
    <source>
        <dbReference type="SAM" id="Phobius"/>
    </source>
</evidence>
<name>A0A4Z1KK38_9HELO</name>
<accession>A0A4Z1KK38</accession>
<dbReference type="Proteomes" id="UP000297280">
    <property type="component" value="Unassembled WGS sequence"/>
</dbReference>
<dbReference type="GO" id="GO:0022857">
    <property type="term" value="F:transmembrane transporter activity"/>
    <property type="evidence" value="ECO:0007669"/>
    <property type="project" value="InterPro"/>
</dbReference>
<evidence type="ECO:0000313" key="7">
    <source>
        <dbReference type="EMBL" id="TGO85938.1"/>
    </source>
</evidence>
<comment type="subcellular location">
    <subcellularLocation>
        <location evidence="1">Membrane</location>
        <topology evidence="1">Multi-pass membrane protein</topology>
    </subcellularLocation>
</comment>
<evidence type="ECO:0000256" key="1">
    <source>
        <dbReference type="ARBA" id="ARBA00004141"/>
    </source>
</evidence>
<feature type="transmembrane region" description="Helical" evidence="6">
    <location>
        <begin position="102"/>
        <end position="120"/>
    </location>
</feature>
<dbReference type="PANTHER" id="PTHR45649:SF1">
    <property type="entry name" value="TRANSPORTER, PUTATIVE (EUROFUNG)-RELATED"/>
    <property type="match status" value="1"/>
</dbReference>
<evidence type="ECO:0000313" key="8">
    <source>
        <dbReference type="Proteomes" id="UP000297280"/>
    </source>
</evidence>
<protein>
    <submittedName>
        <fullName evidence="7">Uncharacterized protein</fullName>
    </submittedName>
</protein>
<evidence type="ECO:0000256" key="3">
    <source>
        <dbReference type="ARBA" id="ARBA00022692"/>
    </source>
</evidence>
<dbReference type="PANTHER" id="PTHR45649">
    <property type="entry name" value="AMINO-ACID PERMEASE BAT1"/>
    <property type="match status" value="1"/>
</dbReference>
<comment type="caution">
    <text evidence="7">The sequence shown here is derived from an EMBL/GenBank/DDBJ whole genome shotgun (WGS) entry which is preliminary data.</text>
</comment>
<evidence type="ECO:0000256" key="2">
    <source>
        <dbReference type="ARBA" id="ARBA00022448"/>
    </source>
</evidence>
<proteinExistence type="predicted"/>
<dbReference type="Gene3D" id="1.20.1740.10">
    <property type="entry name" value="Amino acid/polyamine transporter I"/>
    <property type="match status" value="1"/>
</dbReference>
<evidence type="ECO:0000256" key="5">
    <source>
        <dbReference type="ARBA" id="ARBA00023136"/>
    </source>
</evidence>
<sequence length="211" mass="23028">MPRDSRNARDNEELSQLGKKAVLKLYCHDNLGGSTAVSLVAPGANGAVHMSEEISRPSLNVPRAIVFSILLNGTLGFGMLLAALFCLGNIDEVLKTPTGYPFMAIFHFVATASRMIWFFARDRGIPGWQYSSKIEPRTTLPLVSIALTATIAILLSLIGLGSLVAFNDVVSLSINRLYTSYLIGNGFLLYRRIKGQIQPYSAIRKTLTPIP</sequence>
<dbReference type="GO" id="GO:0016020">
    <property type="term" value="C:membrane"/>
    <property type="evidence" value="ECO:0007669"/>
    <property type="project" value="UniProtKB-SubCell"/>
</dbReference>
<keyword evidence="3 6" id="KW-0812">Transmembrane</keyword>
<dbReference type="AlphaFoldDB" id="A0A4Z1KK38"/>
<keyword evidence="5 6" id="KW-0472">Membrane</keyword>
<keyword evidence="8" id="KW-1185">Reference proteome</keyword>
<dbReference type="EMBL" id="PQXO01000349">
    <property type="protein sequence ID" value="TGO85938.1"/>
    <property type="molecule type" value="Genomic_DNA"/>
</dbReference>
<keyword evidence="4 6" id="KW-1133">Transmembrane helix</keyword>
<feature type="transmembrane region" description="Helical" evidence="6">
    <location>
        <begin position="64"/>
        <end position="90"/>
    </location>
</feature>
<feature type="transmembrane region" description="Helical" evidence="6">
    <location>
        <begin position="140"/>
        <end position="166"/>
    </location>
</feature>
<gene>
    <name evidence="7" type="ORF">BPOR_0350g00060</name>
</gene>
<evidence type="ECO:0000256" key="4">
    <source>
        <dbReference type="ARBA" id="ARBA00022989"/>
    </source>
</evidence>
<keyword evidence="2" id="KW-0813">Transport</keyword>